<evidence type="ECO:0000256" key="1">
    <source>
        <dbReference type="SAM" id="MobiDB-lite"/>
    </source>
</evidence>
<feature type="region of interest" description="Disordered" evidence="1">
    <location>
        <begin position="1"/>
        <end position="80"/>
    </location>
</feature>
<feature type="compositionally biased region" description="Gly residues" evidence="1">
    <location>
        <begin position="1"/>
        <end position="11"/>
    </location>
</feature>
<organism evidence="2">
    <name type="scientific">uncultured Caudovirales phage</name>
    <dbReference type="NCBI Taxonomy" id="2100421"/>
    <lineage>
        <taxon>Viruses</taxon>
        <taxon>Duplodnaviria</taxon>
        <taxon>Heunggongvirae</taxon>
        <taxon>Uroviricota</taxon>
        <taxon>Caudoviricetes</taxon>
        <taxon>Peduoviridae</taxon>
        <taxon>Maltschvirus</taxon>
        <taxon>Maltschvirus maltsch</taxon>
    </lineage>
</organism>
<reference evidence="2" key="1">
    <citation type="submission" date="2020-05" db="EMBL/GenBank/DDBJ databases">
        <authorList>
            <person name="Chiriac C."/>
            <person name="Salcher M."/>
            <person name="Ghai R."/>
            <person name="Kavagutti S V."/>
        </authorList>
    </citation>
    <scope>NUCLEOTIDE SEQUENCE</scope>
</reference>
<evidence type="ECO:0000313" key="2">
    <source>
        <dbReference type="EMBL" id="CAB4185375.1"/>
    </source>
</evidence>
<accession>A0A6J5QXF3</accession>
<protein>
    <submittedName>
        <fullName evidence="2">Uncharacterized protein</fullName>
    </submittedName>
</protein>
<gene>
    <name evidence="2" type="ORF">UFOVP1130_41</name>
</gene>
<proteinExistence type="predicted"/>
<name>A0A6J5QXF3_9CAUD</name>
<feature type="compositionally biased region" description="Basic and acidic residues" evidence="1">
    <location>
        <begin position="42"/>
        <end position="51"/>
    </location>
</feature>
<dbReference type="EMBL" id="LR797078">
    <property type="protein sequence ID" value="CAB4185375.1"/>
    <property type="molecule type" value="Genomic_DNA"/>
</dbReference>
<sequence length="80" mass="8721">MARGVDSGGDGARVVDMKAWKMRNHPASGGAGGKPPKKPRTRTGDDGHYESADGGMYYNTKNDDANPYGMQRPNSDWYKD</sequence>